<evidence type="ECO:0000256" key="8">
    <source>
        <dbReference type="SAM" id="Phobius"/>
    </source>
</evidence>
<dbReference type="GO" id="GO:0016020">
    <property type="term" value="C:membrane"/>
    <property type="evidence" value="ECO:0007669"/>
    <property type="project" value="InterPro"/>
</dbReference>
<gene>
    <name evidence="9" type="ORF">UW55_C0015G0012</name>
</gene>
<evidence type="ECO:0000256" key="7">
    <source>
        <dbReference type="ARBA" id="ARBA00023136"/>
    </source>
</evidence>
<dbReference type="AlphaFoldDB" id="A0A0G1LQP2"/>
<evidence type="ECO:0000256" key="5">
    <source>
        <dbReference type="ARBA" id="ARBA00022970"/>
    </source>
</evidence>
<keyword evidence="5" id="KW-0029">Amino-acid transport</keyword>
<feature type="transmembrane region" description="Helical" evidence="8">
    <location>
        <begin position="104"/>
        <end position="128"/>
    </location>
</feature>
<protein>
    <submittedName>
        <fullName evidence="9">Uncharacterized protein</fullName>
    </submittedName>
</protein>
<keyword evidence="3" id="KW-0997">Cell inner membrane</keyword>
<dbReference type="GO" id="GO:0034639">
    <property type="term" value="F:L-amino acid efflux transmembrane transporter activity"/>
    <property type="evidence" value="ECO:0007669"/>
    <property type="project" value="InterPro"/>
</dbReference>
<evidence type="ECO:0000313" key="9">
    <source>
        <dbReference type="EMBL" id="KKT62224.1"/>
    </source>
</evidence>
<keyword evidence="1" id="KW-0813">Transport</keyword>
<reference evidence="9 10" key="1">
    <citation type="journal article" date="2015" name="Nature">
        <title>rRNA introns, odd ribosomes, and small enigmatic genomes across a large radiation of phyla.</title>
        <authorList>
            <person name="Brown C.T."/>
            <person name="Hug L.A."/>
            <person name="Thomas B.C."/>
            <person name="Sharon I."/>
            <person name="Castelle C.J."/>
            <person name="Singh A."/>
            <person name="Wilkins M.J."/>
            <person name="Williams K.H."/>
            <person name="Banfield J.F."/>
        </authorList>
    </citation>
    <scope>NUCLEOTIDE SEQUENCE [LARGE SCALE GENOMIC DNA]</scope>
</reference>
<sequence length="159" mass="17707">MINLFWAERIARRVAADTIAMFFFGVSTSVLAPFVVLYEFVVAGLTIEQWTIIFGIYKVLRYIGASFCAELRNSLGECFLGALRNRFRRAMADAAALSIYQLPLYTVSALIAGVSIYQIVIILAVHLARNALLGWWYGVILDWTHARFSTSSGKISSAV</sequence>
<keyword evidence="7 8" id="KW-0472">Membrane</keyword>
<evidence type="ECO:0000256" key="3">
    <source>
        <dbReference type="ARBA" id="ARBA00022519"/>
    </source>
</evidence>
<feature type="transmembrane region" description="Helical" evidence="8">
    <location>
        <begin position="21"/>
        <end position="47"/>
    </location>
</feature>
<dbReference type="InterPro" id="IPR010574">
    <property type="entry name" value="Ala_export_AlaE"/>
</dbReference>
<evidence type="ECO:0000313" key="10">
    <source>
        <dbReference type="Proteomes" id="UP000033945"/>
    </source>
</evidence>
<organism evidence="9 10">
    <name type="scientific">Candidatus Giovannonibacteria bacterium GW2011_GWA2_44_26</name>
    <dbReference type="NCBI Taxonomy" id="1618648"/>
    <lineage>
        <taxon>Bacteria</taxon>
        <taxon>Candidatus Giovannoniibacteriota</taxon>
    </lineage>
</organism>
<dbReference type="Proteomes" id="UP000033945">
    <property type="component" value="Unassembled WGS sequence"/>
</dbReference>
<keyword evidence="6 8" id="KW-1133">Transmembrane helix</keyword>
<evidence type="ECO:0000256" key="1">
    <source>
        <dbReference type="ARBA" id="ARBA00022448"/>
    </source>
</evidence>
<dbReference type="EMBL" id="LCIT01000015">
    <property type="protein sequence ID" value="KKT62224.1"/>
    <property type="molecule type" value="Genomic_DNA"/>
</dbReference>
<evidence type="ECO:0000256" key="6">
    <source>
        <dbReference type="ARBA" id="ARBA00022989"/>
    </source>
</evidence>
<keyword evidence="4 8" id="KW-0812">Transmembrane</keyword>
<proteinExistence type="predicted"/>
<evidence type="ECO:0000256" key="4">
    <source>
        <dbReference type="ARBA" id="ARBA00022692"/>
    </source>
</evidence>
<accession>A0A0G1LQP2</accession>
<evidence type="ECO:0000256" key="2">
    <source>
        <dbReference type="ARBA" id="ARBA00022475"/>
    </source>
</evidence>
<comment type="caution">
    <text evidence="9">The sequence shown here is derived from an EMBL/GenBank/DDBJ whole genome shotgun (WGS) entry which is preliminary data.</text>
</comment>
<dbReference type="Pfam" id="PF06610">
    <property type="entry name" value="AlaE"/>
    <property type="match status" value="1"/>
</dbReference>
<name>A0A0G1LQP2_9BACT</name>
<keyword evidence="2" id="KW-1003">Cell membrane</keyword>